<dbReference type="RefSeq" id="WP_344824351.1">
    <property type="nucleotide sequence ID" value="NZ_BAABEZ010000022.1"/>
</dbReference>
<sequence>MKKLSILIVFFVLGFNELFAQGLTIGPCGTPVNKYYIYEVNGALFASGKKSAVMIFQNSDVKKGKQYFRHFRALRHFPFLYKEFNSLFPKLDGRYPAGTEIKKSAGENKAPDTIIYHGIILKHPVEIDGAFNFKPKDNSAVALLDSFHLVNKCAICDKKHFEFYLKK</sequence>
<comment type="caution">
    <text evidence="1">The sequence shown here is derived from an EMBL/GenBank/DDBJ whole genome shotgun (WGS) entry which is preliminary data.</text>
</comment>
<dbReference type="Proteomes" id="UP001501410">
    <property type="component" value="Unassembled WGS sequence"/>
</dbReference>
<gene>
    <name evidence="1" type="ORF">GCM10023092_13360</name>
</gene>
<evidence type="ECO:0000313" key="1">
    <source>
        <dbReference type="EMBL" id="GAA4453302.1"/>
    </source>
</evidence>
<protein>
    <submittedName>
        <fullName evidence="1">Uncharacterized protein</fullName>
    </submittedName>
</protein>
<reference evidence="2" key="1">
    <citation type="journal article" date="2019" name="Int. J. Syst. Evol. Microbiol.">
        <title>The Global Catalogue of Microorganisms (GCM) 10K type strain sequencing project: providing services to taxonomists for standard genome sequencing and annotation.</title>
        <authorList>
            <consortium name="The Broad Institute Genomics Platform"/>
            <consortium name="The Broad Institute Genome Sequencing Center for Infectious Disease"/>
            <person name="Wu L."/>
            <person name="Ma J."/>
        </authorList>
    </citation>
    <scope>NUCLEOTIDE SEQUENCE [LARGE SCALE GENOMIC DNA]</scope>
    <source>
        <strain evidence="2">JCM 31921</strain>
    </source>
</reference>
<keyword evidence="2" id="KW-1185">Reference proteome</keyword>
<name>A0ABP8MQR0_9BACT</name>
<dbReference type="EMBL" id="BAABEZ010000022">
    <property type="protein sequence ID" value="GAA4453302.1"/>
    <property type="molecule type" value="Genomic_DNA"/>
</dbReference>
<organism evidence="1 2">
    <name type="scientific">Rurimicrobium arvi</name>
    <dbReference type="NCBI Taxonomy" id="2049916"/>
    <lineage>
        <taxon>Bacteria</taxon>
        <taxon>Pseudomonadati</taxon>
        <taxon>Bacteroidota</taxon>
        <taxon>Chitinophagia</taxon>
        <taxon>Chitinophagales</taxon>
        <taxon>Chitinophagaceae</taxon>
        <taxon>Rurimicrobium</taxon>
    </lineage>
</organism>
<accession>A0ABP8MQR0</accession>
<proteinExistence type="predicted"/>
<evidence type="ECO:0000313" key="2">
    <source>
        <dbReference type="Proteomes" id="UP001501410"/>
    </source>
</evidence>